<dbReference type="AlphaFoldDB" id="A0A6J5C7Z5"/>
<protein>
    <submittedName>
        <fullName evidence="1">Uncharacterized protein</fullName>
    </submittedName>
</protein>
<evidence type="ECO:0000313" key="1">
    <source>
        <dbReference type="EMBL" id="CAB3730025.1"/>
    </source>
</evidence>
<gene>
    <name evidence="1" type="ORF">LMG22037_05498</name>
</gene>
<dbReference type="EMBL" id="CADIKB010000040">
    <property type="protein sequence ID" value="CAB3730025.1"/>
    <property type="molecule type" value="Genomic_DNA"/>
</dbReference>
<evidence type="ECO:0000313" key="2">
    <source>
        <dbReference type="Proteomes" id="UP000494249"/>
    </source>
</evidence>
<proteinExistence type="predicted"/>
<reference evidence="1 2" key="1">
    <citation type="submission" date="2020-04" db="EMBL/GenBank/DDBJ databases">
        <authorList>
            <person name="De Canck E."/>
        </authorList>
    </citation>
    <scope>NUCLEOTIDE SEQUENCE [LARGE SCALE GENOMIC DNA]</scope>
    <source>
        <strain evidence="1 2">LMG 22037</strain>
    </source>
</reference>
<dbReference type="Proteomes" id="UP000494249">
    <property type="component" value="Unassembled WGS sequence"/>
</dbReference>
<organism evidence="1 2">
    <name type="scientific">Paraburkholderia phenoliruptrix</name>
    <dbReference type="NCBI Taxonomy" id="252970"/>
    <lineage>
        <taxon>Bacteria</taxon>
        <taxon>Pseudomonadati</taxon>
        <taxon>Pseudomonadota</taxon>
        <taxon>Betaproteobacteria</taxon>
        <taxon>Burkholderiales</taxon>
        <taxon>Burkholderiaceae</taxon>
        <taxon>Paraburkholderia</taxon>
    </lineage>
</organism>
<accession>A0A6J5C7Z5</accession>
<name>A0A6J5C7Z5_9BURK</name>
<sequence>MLGFDRFPLPGTAIRAGSRTGKRLSRATNPRSWPYPQAATPTQGAEIMSLLLVDQRVAHTDRVCCPSTWVQFRCSVQKNALRYAWKLSTGVSGIFKPRRRYTATGYRDMIYALSGAVSPSHPALRRVTLQGMQCAHLKTAVLREWRCGWCYGPAGIEGVGVDSRPCVEVASPQSLYYGSAYGAAAFTLVTTPFTKNCDTRR</sequence>